<feature type="region of interest" description="Disordered" evidence="1">
    <location>
        <begin position="444"/>
        <end position="463"/>
    </location>
</feature>
<feature type="region of interest" description="Disordered" evidence="1">
    <location>
        <begin position="84"/>
        <end position="124"/>
    </location>
</feature>
<dbReference type="PANTHER" id="PTHR35392:SF2">
    <property type="entry name" value="ZN(II)2CYS6 TRANSCRIPTION FACTOR (EUROFUNG)"/>
    <property type="match status" value="1"/>
</dbReference>
<sequence>MGRRPHAVVKYAIDTLYFTQTCKKLTLDKRVFPSRQEAQRCEQSILSHVFPKGRAELLVGHLLRRCPMISQEDRQRVYQAVNHGSEVRRQGQQSRDDEPPPSPANPLVDYTAGLHPSFLPARDDDGLHTLAEASQLAGETPHEQSSAGNNVQYGIGELDFVKQLQTAAHVPSIPNEPVTEPAHTPASDDSSHASQLPPPVDAVNDASVPSPLMQTASAANQELEHFRSHALAPGTDQRTFDDGAAPGDFASFLQSNQANGNYGQTSWGPTNASNDLAFGNMTATMHGRIEVRMFRHSNLTMTLHVKKHVSRLVNYMSSIGDNISPYTSDRRIVTGKNETATADIWLLDTREKLSPKIEEYLNRVADACIAEEPSPFLKATLERAQEMVRQEQANGYKSLQAQNGRSSYAIANELLKDTVELWVATYILTLRSPSEIEAIYNSAEAPSDEATPSQWTGQQDTQYTSLPPNSRSLIFAQLLASTESRCLTLAKSVMNELERRLLQRSQVSGFATVIASTVLLNCIERMSGLYRTFDAEPSPPQAANSLPHRPPNWPLDAPPRLLWPQGDYFANILIMLLRTRKLPPKTTTSGAGRLIVSQGQTLPFSVNRSYKEQSDDATKLPARWLNRLALQVSELERLRDGRVPGGEKGVREWDLRFISRLLLPEVER</sequence>
<organism evidence="2 3">
    <name type="scientific">Zasmidium cellare</name>
    <name type="common">Wine cellar mold</name>
    <name type="synonym">Racodium cellare</name>
    <dbReference type="NCBI Taxonomy" id="395010"/>
    <lineage>
        <taxon>Eukaryota</taxon>
        <taxon>Fungi</taxon>
        <taxon>Dikarya</taxon>
        <taxon>Ascomycota</taxon>
        <taxon>Pezizomycotina</taxon>
        <taxon>Dothideomycetes</taxon>
        <taxon>Dothideomycetidae</taxon>
        <taxon>Mycosphaerellales</taxon>
        <taxon>Mycosphaerellaceae</taxon>
        <taxon>Zasmidium</taxon>
    </lineage>
</organism>
<dbReference type="EMBL" id="JAXOVC010000001">
    <property type="protein sequence ID" value="KAK4508452.1"/>
    <property type="molecule type" value="Genomic_DNA"/>
</dbReference>
<feature type="region of interest" description="Disordered" evidence="1">
    <location>
        <begin position="172"/>
        <end position="208"/>
    </location>
</feature>
<keyword evidence="3" id="KW-1185">Reference proteome</keyword>
<accession>A0ABR0F3C0</accession>
<gene>
    <name evidence="2" type="ORF">PRZ48_002190</name>
</gene>
<comment type="caution">
    <text evidence="2">The sequence shown here is derived from an EMBL/GenBank/DDBJ whole genome shotgun (WGS) entry which is preliminary data.</text>
</comment>
<evidence type="ECO:0000313" key="3">
    <source>
        <dbReference type="Proteomes" id="UP001305779"/>
    </source>
</evidence>
<evidence type="ECO:0000313" key="2">
    <source>
        <dbReference type="EMBL" id="KAK4508452.1"/>
    </source>
</evidence>
<reference evidence="2 3" key="1">
    <citation type="journal article" date="2023" name="G3 (Bethesda)">
        <title>A chromosome-level genome assembly of Zasmidium syzygii isolated from banana leaves.</title>
        <authorList>
            <person name="van Westerhoven A.C."/>
            <person name="Mehrabi R."/>
            <person name="Talebi R."/>
            <person name="Steentjes M.B.F."/>
            <person name="Corcolon B."/>
            <person name="Chong P.A."/>
            <person name="Kema G.H.J."/>
            <person name="Seidl M.F."/>
        </authorList>
    </citation>
    <scope>NUCLEOTIDE SEQUENCE [LARGE SCALE GENOMIC DNA]</scope>
    <source>
        <strain evidence="2 3">P124</strain>
    </source>
</reference>
<feature type="compositionally biased region" description="Basic and acidic residues" evidence="1">
    <location>
        <begin position="85"/>
        <end position="98"/>
    </location>
</feature>
<proteinExistence type="predicted"/>
<evidence type="ECO:0000256" key="1">
    <source>
        <dbReference type="SAM" id="MobiDB-lite"/>
    </source>
</evidence>
<dbReference type="PANTHER" id="PTHR35392">
    <property type="entry name" value="ZN(II)2CYS6 TRANSCRIPTION FACTOR (EUROFUNG)-RELATED-RELATED"/>
    <property type="match status" value="1"/>
</dbReference>
<name>A0ABR0F3C0_ZASCE</name>
<dbReference type="InterPro" id="IPR052973">
    <property type="entry name" value="Fungal_sec-metab_reg_TF"/>
</dbReference>
<feature type="compositionally biased region" description="Polar residues" evidence="1">
    <location>
        <begin position="450"/>
        <end position="463"/>
    </location>
</feature>
<protein>
    <submittedName>
        <fullName evidence="2">Uncharacterized protein</fullName>
    </submittedName>
</protein>
<dbReference type="Proteomes" id="UP001305779">
    <property type="component" value="Unassembled WGS sequence"/>
</dbReference>